<evidence type="ECO:0000256" key="1">
    <source>
        <dbReference type="SAM" id="Phobius"/>
    </source>
</evidence>
<reference evidence="3" key="1">
    <citation type="journal article" date="2019" name="Int. J. Syst. Evol. Microbiol.">
        <title>The Global Catalogue of Microorganisms (GCM) 10K type strain sequencing project: providing services to taxonomists for standard genome sequencing and annotation.</title>
        <authorList>
            <consortium name="The Broad Institute Genomics Platform"/>
            <consortium name="The Broad Institute Genome Sequencing Center for Infectious Disease"/>
            <person name="Wu L."/>
            <person name="Ma J."/>
        </authorList>
    </citation>
    <scope>NUCLEOTIDE SEQUENCE [LARGE SCALE GENOMIC DNA]</scope>
    <source>
        <strain evidence="3">CGMCC 1.15277</strain>
    </source>
</reference>
<evidence type="ECO:0000313" key="2">
    <source>
        <dbReference type="EMBL" id="MFC6397241.1"/>
    </source>
</evidence>
<dbReference type="InterPro" id="IPR009937">
    <property type="entry name" value="Phage_holin_3_6"/>
</dbReference>
<sequence length="155" mass="16421">MTGAHTPEPTASSSSTRHGLVEDERSIGEIVSDLSANFSTLMHQELDLARAELRTEAKKAGSGAGMLAGAGIMAHLALTFASLALWWTIAIWIGTHDHPALGWSGLILAILWGIVAAILASRGKSELQALEGAPRTTETVKKIPDALKGNEEMNR</sequence>
<keyword evidence="1" id="KW-1133">Transmembrane helix</keyword>
<organism evidence="2 3">
    <name type="scientific">Luteococcus sanguinis</name>
    <dbReference type="NCBI Taxonomy" id="174038"/>
    <lineage>
        <taxon>Bacteria</taxon>
        <taxon>Bacillati</taxon>
        <taxon>Actinomycetota</taxon>
        <taxon>Actinomycetes</taxon>
        <taxon>Propionibacteriales</taxon>
        <taxon>Propionibacteriaceae</taxon>
        <taxon>Luteococcus</taxon>
    </lineage>
</organism>
<proteinExistence type="predicted"/>
<dbReference type="RefSeq" id="WP_343886486.1">
    <property type="nucleotide sequence ID" value="NZ_BAAAKI010000016.1"/>
</dbReference>
<feature type="transmembrane region" description="Helical" evidence="1">
    <location>
        <begin position="100"/>
        <end position="120"/>
    </location>
</feature>
<dbReference type="EMBL" id="JBHSUA010000019">
    <property type="protein sequence ID" value="MFC6397241.1"/>
    <property type="molecule type" value="Genomic_DNA"/>
</dbReference>
<feature type="transmembrane region" description="Helical" evidence="1">
    <location>
        <begin position="67"/>
        <end position="94"/>
    </location>
</feature>
<accession>A0ABW1X5T3</accession>
<dbReference type="Proteomes" id="UP001596266">
    <property type="component" value="Unassembled WGS sequence"/>
</dbReference>
<keyword evidence="1" id="KW-0812">Transmembrane</keyword>
<gene>
    <name evidence="2" type="ORF">ACFP57_09650</name>
</gene>
<protein>
    <submittedName>
        <fullName evidence="2">Phage holin family protein</fullName>
    </submittedName>
</protein>
<name>A0ABW1X5T3_9ACTN</name>
<dbReference type="Pfam" id="PF07332">
    <property type="entry name" value="Phage_holin_3_6"/>
    <property type="match status" value="1"/>
</dbReference>
<keyword evidence="3" id="KW-1185">Reference proteome</keyword>
<evidence type="ECO:0000313" key="3">
    <source>
        <dbReference type="Proteomes" id="UP001596266"/>
    </source>
</evidence>
<keyword evidence="1" id="KW-0472">Membrane</keyword>
<comment type="caution">
    <text evidence="2">The sequence shown here is derived from an EMBL/GenBank/DDBJ whole genome shotgun (WGS) entry which is preliminary data.</text>
</comment>